<evidence type="ECO:0000256" key="1">
    <source>
        <dbReference type="ARBA" id="ARBA00010203"/>
    </source>
</evidence>
<dbReference type="EMBL" id="CP001720">
    <property type="protein sequence ID" value="ACV62299.1"/>
    <property type="molecule type" value="Genomic_DNA"/>
</dbReference>
<keyword evidence="4" id="KW-0808">Transferase</keyword>
<evidence type="ECO:0000259" key="9">
    <source>
        <dbReference type="Pfam" id="PF01555"/>
    </source>
</evidence>
<dbReference type="OrthoDB" id="9800801at2"/>
<dbReference type="RefSeq" id="WP_015757013.1">
    <property type="nucleotide sequence ID" value="NC_013216.1"/>
</dbReference>
<evidence type="ECO:0000256" key="3">
    <source>
        <dbReference type="ARBA" id="ARBA00022603"/>
    </source>
</evidence>
<evidence type="ECO:0000313" key="11">
    <source>
        <dbReference type="Proteomes" id="UP000002217"/>
    </source>
</evidence>
<dbReference type="Proteomes" id="UP000002217">
    <property type="component" value="Chromosome"/>
</dbReference>
<dbReference type="InterPro" id="IPR029063">
    <property type="entry name" value="SAM-dependent_MTases_sf"/>
</dbReference>
<protein>
    <recommendedName>
        <fullName evidence="2">site-specific DNA-methyltransferase (cytosine-N(4)-specific)</fullName>
        <ecNumber evidence="2">2.1.1.113</ecNumber>
    </recommendedName>
</protein>
<name>C8VVI4_DESAS</name>
<evidence type="ECO:0000256" key="8">
    <source>
        <dbReference type="ARBA" id="ARBA00049120"/>
    </source>
</evidence>
<dbReference type="REBASE" id="21976">
    <property type="entry name" value="M.DacORF1426P"/>
</dbReference>
<dbReference type="InterPro" id="IPR002941">
    <property type="entry name" value="DNA_methylase_N4/N6"/>
</dbReference>
<evidence type="ECO:0000313" key="10">
    <source>
        <dbReference type="EMBL" id="ACV62299.1"/>
    </source>
</evidence>
<dbReference type="HOGENOM" id="CLU_027633_3_0_9"/>
<evidence type="ECO:0000256" key="6">
    <source>
        <dbReference type="ARBA" id="ARBA00022747"/>
    </source>
</evidence>
<comment type="similarity">
    <text evidence="1">Belongs to the N(4)/N(6)-methyltransferase family. N(4) subfamily.</text>
</comment>
<evidence type="ECO:0000256" key="5">
    <source>
        <dbReference type="ARBA" id="ARBA00022691"/>
    </source>
</evidence>
<feature type="domain" description="DNA methylase N-4/N-6" evidence="9">
    <location>
        <begin position="251"/>
        <end position="431"/>
    </location>
</feature>
<dbReference type="STRING" id="485916.Dtox_1426"/>
<accession>C8VVI4</accession>
<evidence type="ECO:0000256" key="2">
    <source>
        <dbReference type="ARBA" id="ARBA00012185"/>
    </source>
</evidence>
<dbReference type="InterPro" id="IPR017985">
    <property type="entry name" value="MeTrfase_CN4_CS"/>
</dbReference>
<comment type="catalytic activity">
    <reaction evidence="8">
        <text>a 2'-deoxycytidine in DNA + S-adenosyl-L-methionine = an N(4)-methyl-2'-deoxycytidine in DNA + S-adenosyl-L-homocysteine + H(+)</text>
        <dbReference type="Rhea" id="RHEA:16857"/>
        <dbReference type="Rhea" id="RHEA-COMP:11369"/>
        <dbReference type="Rhea" id="RHEA-COMP:13674"/>
        <dbReference type="ChEBI" id="CHEBI:15378"/>
        <dbReference type="ChEBI" id="CHEBI:57856"/>
        <dbReference type="ChEBI" id="CHEBI:59789"/>
        <dbReference type="ChEBI" id="CHEBI:85452"/>
        <dbReference type="ChEBI" id="CHEBI:137933"/>
        <dbReference type="EC" id="2.1.1.113"/>
    </reaction>
</comment>
<dbReference type="GO" id="GO:0032259">
    <property type="term" value="P:methylation"/>
    <property type="evidence" value="ECO:0007669"/>
    <property type="project" value="UniProtKB-KW"/>
</dbReference>
<dbReference type="Gene3D" id="3.40.50.150">
    <property type="entry name" value="Vaccinia Virus protein VP39"/>
    <property type="match status" value="2"/>
</dbReference>
<dbReference type="AlphaFoldDB" id="C8VVI4"/>
<keyword evidence="11" id="KW-1185">Reference proteome</keyword>
<dbReference type="SUPFAM" id="SSF53335">
    <property type="entry name" value="S-adenosyl-L-methionine-dependent methyltransferases"/>
    <property type="match status" value="2"/>
</dbReference>
<dbReference type="GO" id="GO:0008170">
    <property type="term" value="F:N-methyltransferase activity"/>
    <property type="evidence" value="ECO:0007669"/>
    <property type="project" value="InterPro"/>
</dbReference>
<evidence type="ECO:0000256" key="4">
    <source>
        <dbReference type="ARBA" id="ARBA00022679"/>
    </source>
</evidence>
<keyword evidence="5" id="KW-0949">S-adenosyl-L-methionine</keyword>
<sequence>MDDTKLVKLKTTPKLKNNNIYANSNWYCYYAGFSDAFVKELFDVYCPKNRDIIVLDPWNGSGTTTLVASILGYANYGFDINPVMVIVAKAKLYNVGSNDINKMSLVIGSNNKAKEIRDINDPLRKWFDPQSTSAIRKLENAIHSIFGLSQSKQHIKSLWDYEAISSELSFYYIVLFILLRKLTTPFVCSNPTWIKSKIEEKDKISITYKNLCELYVDIFKNTANISEKIPDINATIKIGNSKNICITNNSVDFIITSPPYCTRIDYAVYTKVELSLLGYTDQDINLLRKHMIGTPTITGNTNYIISNIDSLSGKTLNRIACHDSKAAKSYYYKTYYQYFRDMAYSLREINRVLKKKGIAIIVVQDSWFKNIHIDLPNIVTEMCQNEGLELINSEYNFVTNNMRYVNTKSNNYRKEKTNCEFVLVFRKGCKNE</sequence>
<dbReference type="GO" id="GO:0015667">
    <property type="term" value="F:site-specific DNA-methyltransferase (cytosine-N4-specific) activity"/>
    <property type="evidence" value="ECO:0007669"/>
    <property type="project" value="UniProtKB-EC"/>
</dbReference>
<dbReference type="GO" id="GO:0009307">
    <property type="term" value="P:DNA restriction-modification system"/>
    <property type="evidence" value="ECO:0007669"/>
    <property type="project" value="UniProtKB-KW"/>
</dbReference>
<dbReference type="eggNOG" id="COG0863">
    <property type="taxonomic scope" value="Bacteria"/>
</dbReference>
<dbReference type="PROSITE" id="PS00093">
    <property type="entry name" value="N4_MTASE"/>
    <property type="match status" value="1"/>
</dbReference>
<dbReference type="KEGG" id="dae:Dtox_1426"/>
<keyword evidence="7" id="KW-0238">DNA-binding</keyword>
<evidence type="ECO:0000256" key="7">
    <source>
        <dbReference type="ARBA" id="ARBA00023125"/>
    </source>
</evidence>
<keyword evidence="6" id="KW-0680">Restriction system</keyword>
<organism evidence="10 11">
    <name type="scientific">Desulfofarcimen acetoxidans (strain ATCC 49208 / DSM 771 / KCTC 5769 / VKM B-1644 / 5575)</name>
    <name type="common">Desulfotomaculum acetoxidans</name>
    <dbReference type="NCBI Taxonomy" id="485916"/>
    <lineage>
        <taxon>Bacteria</taxon>
        <taxon>Bacillati</taxon>
        <taxon>Bacillota</taxon>
        <taxon>Clostridia</taxon>
        <taxon>Eubacteriales</taxon>
        <taxon>Peptococcaceae</taxon>
        <taxon>Desulfofarcimen</taxon>
    </lineage>
</organism>
<gene>
    <name evidence="10" type="ordered locus">Dtox_1426</name>
</gene>
<dbReference type="EC" id="2.1.1.113" evidence="2"/>
<dbReference type="GO" id="GO:0003677">
    <property type="term" value="F:DNA binding"/>
    <property type="evidence" value="ECO:0007669"/>
    <property type="project" value="UniProtKB-KW"/>
</dbReference>
<reference evidence="10 11" key="1">
    <citation type="journal article" date="2009" name="Stand. Genomic Sci.">
        <title>Complete genome sequence of Desulfotomaculum acetoxidans type strain (5575).</title>
        <authorList>
            <person name="Spring S."/>
            <person name="Lapidus A."/>
            <person name="Schroder M."/>
            <person name="Gleim D."/>
            <person name="Sims D."/>
            <person name="Meincke L."/>
            <person name="Glavina Del Rio T."/>
            <person name="Tice H."/>
            <person name="Copeland A."/>
            <person name="Cheng J.F."/>
            <person name="Lucas S."/>
            <person name="Chen F."/>
            <person name="Nolan M."/>
            <person name="Bruce D."/>
            <person name="Goodwin L."/>
            <person name="Pitluck S."/>
            <person name="Ivanova N."/>
            <person name="Mavromatis K."/>
            <person name="Mikhailova N."/>
            <person name="Pati A."/>
            <person name="Chen A."/>
            <person name="Palaniappan K."/>
            <person name="Land M."/>
            <person name="Hauser L."/>
            <person name="Chang Y.J."/>
            <person name="Jeffries C.D."/>
            <person name="Chain P."/>
            <person name="Saunders E."/>
            <person name="Brettin T."/>
            <person name="Detter J.C."/>
            <person name="Goker M."/>
            <person name="Bristow J."/>
            <person name="Eisen J.A."/>
            <person name="Markowitz V."/>
            <person name="Hugenholtz P."/>
            <person name="Kyrpides N.C."/>
            <person name="Klenk H.P."/>
            <person name="Han C."/>
        </authorList>
    </citation>
    <scope>NUCLEOTIDE SEQUENCE [LARGE SCALE GENOMIC DNA]</scope>
    <source>
        <strain evidence="11">ATCC 49208 / DSM 771 / VKM B-1644</strain>
    </source>
</reference>
<dbReference type="Pfam" id="PF01555">
    <property type="entry name" value="N6_N4_Mtase"/>
    <property type="match status" value="1"/>
</dbReference>
<keyword evidence="3" id="KW-0489">Methyltransferase</keyword>
<proteinExistence type="inferred from homology"/>